<evidence type="ECO:0000313" key="3">
    <source>
        <dbReference type="EMBL" id="OEU92230.1"/>
    </source>
</evidence>
<dbReference type="Proteomes" id="UP000176087">
    <property type="component" value="Unassembled WGS sequence"/>
</dbReference>
<dbReference type="HAMAP" id="MF_01384">
    <property type="entry name" value="UreD"/>
    <property type="match status" value="1"/>
</dbReference>
<dbReference type="AlphaFoldDB" id="A0A1E7JTM3"/>
<evidence type="ECO:0000313" key="4">
    <source>
        <dbReference type="Proteomes" id="UP000176087"/>
    </source>
</evidence>
<gene>
    <name evidence="2" type="primary">ureD</name>
    <name evidence="3" type="ORF">AN215_04715</name>
</gene>
<keyword evidence="4" id="KW-1185">Reference proteome</keyword>
<dbReference type="STRING" id="933944.AN215_04715"/>
<keyword evidence="1 2" id="KW-0143">Chaperone</keyword>
<proteinExistence type="inferred from homology"/>
<keyword evidence="2" id="KW-0996">Nickel insertion</keyword>
<dbReference type="GO" id="GO:0016151">
    <property type="term" value="F:nickel cation binding"/>
    <property type="evidence" value="ECO:0007669"/>
    <property type="project" value="UniProtKB-UniRule"/>
</dbReference>
<protein>
    <recommendedName>
        <fullName evidence="2">Urease accessory protein UreD</fullName>
    </recommendedName>
</protein>
<dbReference type="GO" id="GO:0005737">
    <property type="term" value="C:cytoplasm"/>
    <property type="evidence" value="ECO:0007669"/>
    <property type="project" value="UniProtKB-SubCell"/>
</dbReference>
<comment type="function">
    <text evidence="2">Required for maturation of urease via the functional incorporation of the urease nickel metallocenter.</text>
</comment>
<comment type="caution">
    <text evidence="3">The sequence shown here is derived from an EMBL/GenBank/DDBJ whole genome shotgun (WGS) entry which is preliminary data.</text>
</comment>
<accession>A0A1E7JTM3</accession>
<comment type="subcellular location">
    <subcellularLocation>
        <location evidence="2">Cytoplasm</location>
    </subcellularLocation>
</comment>
<reference evidence="3 4" key="1">
    <citation type="journal article" date="2016" name="Front. Microbiol.">
        <title>Comparative Genomics Analysis of Streptomyces Species Reveals Their Adaptation to the Marine Environment and Their Diversity at the Genomic Level.</title>
        <authorList>
            <person name="Tian X."/>
            <person name="Zhang Z."/>
            <person name="Yang T."/>
            <person name="Chen M."/>
            <person name="Li J."/>
            <person name="Chen F."/>
            <person name="Yang J."/>
            <person name="Li W."/>
            <person name="Zhang B."/>
            <person name="Zhang Z."/>
            <person name="Wu J."/>
            <person name="Zhang C."/>
            <person name="Long L."/>
            <person name="Xiao J."/>
        </authorList>
    </citation>
    <scope>NUCLEOTIDE SEQUENCE [LARGE SCALE GENOMIC DNA]</scope>
    <source>
        <strain evidence="3 4">SCSIO 10390</strain>
    </source>
</reference>
<dbReference type="OrthoDB" id="8677206at2"/>
<name>A0A1E7JTM3_9ACTN</name>
<dbReference type="InterPro" id="IPR002669">
    <property type="entry name" value="UreD"/>
</dbReference>
<keyword evidence="2" id="KW-0963">Cytoplasm</keyword>
<comment type="similarity">
    <text evidence="2">Belongs to the UreD family.</text>
</comment>
<organism evidence="3 4">
    <name type="scientific">Streptomyces abyssalis</name>
    <dbReference type="NCBI Taxonomy" id="933944"/>
    <lineage>
        <taxon>Bacteria</taxon>
        <taxon>Bacillati</taxon>
        <taxon>Actinomycetota</taxon>
        <taxon>Actinomycetes</taxon>
        <taxon>Kitasatosporales</taxon>
        <taxon>Streptomycetaceae</taxon>
        <taxon>Streptomyces</taxon>
    </lineage>
</organism>
<dbReference type="PATRIC" id="fig|933944.5.peg.1714"/>
<sequence>MAGRKPLAHPSAVCATARVTAVADGRGGSAVSVIRGEGPLAPRLTGSADGDARVTLVGAMSGPLGGDRLALDVRVEDGAGLRMDSAAATLALPNRDDAASRYDVRLSVGEHGRLQWRPEPLISASRSVLRQTVHAELAPTARLFLREVSVLGRSCEEPGRLTTCLSVRISGRPLLQQRLDFGPGALGWDSAAVLGGHRAVGQLLVVDPELDAAPAEPGVPSPGAVVTPLAGPAVLVTVLGEDALAVSRVLNEALPWVS</sequence>
<dbReference type="Pfam" id="PF01774">
    <property type="entry name" value="UreD"/>
    <property type="match status" value="1"/>
</dbReference>
<dbReference type="EMBL" id="LJGT01000037">
    <property type="protein sequence ID" value="OEU92230.1"/>
    <property type="molecule type" value="Genomic_DNA"/>
</dbReference>
<evidence type="ECO:0000256" key="2">
    <source>
        <dbReference type="HAMAP-Rule" id="MF_01384"/>
    </source>
</evidence>
<evidence type="ECO:0000256" key="1">
    <source>
        <dbReference type="ARBA" id="ARBA00023186"/>
    </source>
</evidence>
<comment type="subunit">
    <text evidence="2">UreD, UreF and UreG form a complex that acts as a GTP-hydrolysis-dependent molecular chaperone, activating the urease apoprotein by helping to assemble the nickel containing metallocenter of UreC. The UreE protein probably delivers the nickel.</text>
</comment>